<dbReference type="PANTHER" id="PTHR32448">
    <property type="entry name" value="OS08G0158400 PROTEIN"/>
    <property type="match status" value="1"/>
</dbReference>
<dbReference type="InterPro" id="IPR036318">
    <property type="entry name" value="FAD-bd_PCMH-like_sf"/>
</dbReference>
<evidence type="ECO:0000256" key="8">
    <source>
        <dbReference type="SAM" id="SignalP"/>
    </source>
</evidence>
<feature type="binding site" evidence="11">
    <location>
        <position position="102"/>
    </location>
    <ligand>
        <name>FAD</name>
        <dbReference type="ChEBI" id="CHEBI:57692"/>
    </ligand>
</feature>
<keyword evidence="5 11" id="KW-0274">FAD</keyword>
<feature type="domain" description="FAD-binding PCMH-type" evidence="9">
    <location>
        <begin position="68"/>
        <end position="242"/>
    </location>
</feature>
<feature type="binding site" evidence="11">
    <location>
        <position position="106"/>
    </location>
    <ligand>
        <name>FAD</name>
        <dbReference type="ChEBI" id="CHEBI:57692"/>
    </ligand>
</feature>
<feature type="binding site" evidence="11">
    <location>
        <position position="474"/>
    </location>
    <ligand>
        <name>FAD</name>
        <dbReference type="ChEBI" id="CHEBI:57692"/>
    </ligand>
</feature>
<dbReference type="GO" id="GO:0071949">
    <property type="term" value="F:FAD binding"/>
    <property type="evidence" value="ECO:0007669"/>
    <property type="project" value="InterPro"/>
</dbReference>
<feature type="glycosylation site" description="N-linked (GlcNAc...) asparagine" evidence="11">
    <location>
        <position position="359"/>
    </location>
</feature>
<dbReference type="Gene3D" id="3.30.43.10">
    <property type="entry name" value="Uridine Diphospho-n-acetylenolpyruvylglucosamine Reductase, domain 2"/>
    <property type="match status" value="1"/>
</dbReference>
<evidence type="ECO:0000259" key="9">
    <source>
        <dbReference type="PROSITE" id="PS51387"/>
    </source>
</evidence>
<comment type="cofactor">
    <cofactor evidence="1">
        <name>FAD</name>
        <dbReference type="ChEBI" id="CHEBI:57692"/>
    </cofactor>
</comment>
<keyword evidence="7" id="KW-0325">Glycoprotein</keyword>
<evidence type="ECO:0000256" key="2">
    <source>
        <dbReference type="ARBA" id="ARBA00005466"/>
    </source>
</evidence>
<dbReference type="AlphaFoldDB" id="A0AAN0NNN7"/>
<feature type="binding site" evidence="11">
    <location>
        <position position="232"/>
    </location>
    <ligand>
        <name>FAD</name>
        <dbReference type="ChEBI" id="CHEBI:57692"/>
    </ligand>
</feature>
<feature type="binding site" evidence="11">
    <location>
        <position position="472"/>
    </location>
    <ligand>
        <name>FAD</name>
        <dbReference type="ChEBI" id="CHEBI:57692"/>
    </ligand>
</feature>
<feature type="binding site" evidence="11">
    <location>
        <position position="100"/>
    </location>
    <ligand>
        <name>FAD</name>
        <dbReference type="ChEBI" id="CHEBI:57692"/>
    </ligand>
</feature>
<evidence type="ECO:0000256" key="7">
    <source>
        <dbReference type="ARBA" id="ARBA00023180"/>
    </source>
</evidence>
<sequence length="539" mass="61083">MKSSFVFAKIAILLFSLVLLASANHTHEEFLQCLSSRIPKSIIYASNNPSYSNVLDSTTQNPRFLSSSTRNPSVIVTPFKISHIQPTIYCSKKHGVQIRIRSGGHDYEGLSYQSSVPFFILDLRNINSIQVDVEKKSAWVEAGATLGELYYSIAKKSKTLGFPGGLCSTVGVGGQLGGGGYGYQSRTYGLASDNIIDAQLIDARGRILNRKSMGEDLFWAIRGGGAGSFGIVIAWKVRLIDVPSTVTVFETVRMWEDNVTKKFVHRYQRRASNIDKDLTIFLGFRTTNTSDEQGNSKIQIITIISATFHGSRDRLLPLMQEEFPELGLGKEDFKEMSWVQSIVHYNNYKDDDPLEVLLNKTVNFEPNPFKLKSDYVKKPIPDDVLEKLLARLYEEDIGYDFVEFFPYGGKLSEISESEIPFPHRAGNLYNLRYMASWKQGENTTRINNHLSWVRSVYDSMTPYVSKNPRGAYLNFRDLDIGVNPNESDTTSAYNYVKQASVWGTKYFKNNFYKMVFIKTLVDPTNFFTYEQSIPPILHH</sequence>
<dbReference type="GO" id="GO:1901696">
    <property type="term" value="P:cannabinoid biosynthetic process"/>
    <property type="evidence" value="ECO:0007669"/>
    <property type="project" value="UniProtKB-ARBA"/>
</dbReference>
<feature type="binding site" evidence="11">
    <location>
        <position position="476"/>
    </location>
    <ligand>
        <name>FAD</name>
        <dbReference type="ChEBI" id="CHEBI:57692"/>
    </ligand>
</feature>
<dbReference type="Pfam" id="PF01565">
    <property type="entry name" value="FAD_binding_4"/>
    <property type="match status" value="1"/>
</dbReference>
<feature type="binding site" evidence="11">
    <location>
        <position position="111"/>
    </location>
    <ligand>
        <name>FAD</name>
        <dbReference type="ChEBI" id="CHEBI:57692"/>
    </ligand>
</feature>
<dbReference type="InterPro" id="IPR012951">
    <property type="entry name" value="BBE"/>
</dbReference>
<dbReference type="PDB" id="7YAV">
    <property type="method" value="X-ray"/>
    <property type="resolution" value="2.10 A"/>
    <property type="chains" value="A/B=1-539"/>
</dbReference>
<dbReference type="Gene3D" id="3.30.465.10">
    <property type="match status" value="1"/>
</dbReference>
<keyword evidence="4 8" id="KW-0732">Signal</keyword>
<dbReference type="Pfam" id="PF08031">
    <property type="entry name" value="BBE"/>
    <property type="match status" value="1"/>
</dbReference>
<evidence type="ECO:0000256" key="4">
    <source>
        <dbReference type="ARBA" id="ARBA00022729"/>
    </source>
</evidence>
<feature type="binding site" evidence="11">
    <location>
        <position position="166"/>
    </location>
    <ligand>
        <name>FAD</name>
        <dbReference type="ChEBI" id="CHEBI:57692"/>
    </ligand>
</feature>
<feature type="signal peptide" evidence="8">
    <location>
        <begin position="1"/>
        <end position="23"/>
    </location>
</feature>
<feature type="binding site" evidence="11">
    <location>
        <position position="103"/>
    </location>
    <ligand>
        <name>FAD</name>
        <dbReference type="ChEBI" id="CHEBI:57692"/>
    </ligand>
</feature>
<name>A0AAN0NNN7_MORAL</name>
<dbReference type="SUPFAM" id="SSF56176">
    <property type="entry name" value="FAD-binding/transporter-associated domain-like"/>
    <property type="match status" value="1"/>
</dbReference>
<feature type="binding site" evidence="11">
    <location>
        <position position="105"/>
    </location>
    <ligand>
        <name>FAD</name>
        <dbReference type="ChEBI" id="CHEBI:57692"/>
        <note>covalent</note>
    </ligand>
</feature>
<dbReference type="FunFam" id="3.30.43.10:FF:000004">
    <property type="entry name" value="Berberine bridge enzyme-like 15"/>
    <property type="match status" value="1"/>
</dbReference>
<keyword evidence="11" id="KW-0547">Nucleotide-binding</keyword>
<evidence type="ECO:0000256" key="1">
    <source>
        <dbReference type="ARBA" id="ARBA00001974"/>
    </source>
</evidence>
<reference evidence="11" key="1">
    <citation type="journal article" date="2024" name="Nat. Commun.">
        <title>The evolutionary origin of naturally occurring intermolecular Diels-Alderases from Morus alba.</title>
        <authorList>
            <person name="Ding Q."/>
            <person name="Guo N."/>
            <person name="Gao L."/>
            <person name="McKee M."/>
            <person name="Wu D."/>
            <person name="Yang J."/>
            <person name="Fan J."/>
            <person name="Weng J.K."/>
            <person name="Lei X."/>
        </authorList>
    </citation>
    <scope>X-RAY CRYSTALLOGRAPHY (2.10 ANGSTROMS) IN COMPLEX WITH FAD</scope>
    <scope>GLYCOSYLATION AT ASN-359</scope>
    <scope>DISULFIDE BONDS</scope>
</reference>
<feature type="chain" id="PRO_5042974654" evidence="8">
    <location>
        <begin position="24"/>
        <end position="539"/>
    </location>
</feature>
<organism evidence="10">
    <name type="scientific">Morus alba</name>
    <name type="common">White mulberry</name>
    <dbReference type="NCBI Taxonomy" id="3498"/>
    <lineage>
        <taxon>Eukaryota</taxon>
        <taxon>Viridiplantae</taxon>
        <taxon>Streptophyta</taxon>
        <taxon>Embryophyta</taxon>
        <taxon>Tracheophyta</taxon>
        <taxon>Spermatophyta</taxon>
        <taxon>Magnoliopsida</taxon>
        <taxon>eudicotyledons</taxon>
        <taxon>Gunneridae</taxon>
        <taxon>Pentapetalae</taxon>
        <taxon>rosids</taxon>
        <taxon>fabids</taxon>
        <taxon>Rosales</taxon>
        <taxon>Moraceae</taxon>
        <taxon>Moreae</taxon>
        <taxon>Morus</taxon>
    </lineage>
</organism>
<evidence type="ECO:0000256" key="6">
    <source>
        <dbReference type="ARBA" id="ARBA00023157"/>
    </source>
</evidence>
<dbReference type="PROSITE" id="PS51387">
    <property type="entry name" value="FAD_PCMH"/>
    <property type="match status" value="1"/>
</dbReference>
<dbReference type="SMR" id="A0AAN0NNN7"/>
<feature type="binding site" evidence="11">
    <location>
        <position position="171"/>
    </location>
    <ligand>
        <name>FAD</name>
        <dbReference type="ChEBI" id="CHEBI:57692"/>
    </ligand>
</feature>
<keyword evidence="6" id="KW-1015">Disulfide bond</keyword>
<feature type="binding site" evidence="11">
    <location>
        <position position="104"/>
    </location>
    <ligand>
        <name>FAD</name>
        <dbReference type="ChEBI" id="CHEBI:57692"/>
    </ligand>
</feature>
<keyword evidence="11" id="KW-0002">3D-structure</keyword>
<evidence type="ECO:0007829" key="11">
    <source>
        <dbReference type="PDB" id="7YAV"/>
    </source>
</evidence>
<feature type="binding site" evidence="11">
    <location>
        <position position="167"/>
    </location>
    <ligand>
        <name>FAD</name>
        <dbReference type="ChEBI" id="CHEBI:57692"/>
        <note>covalent</note>
    </ligand>
</feature>
<feature type="binding site" evidence="11">
    <location>
        <position position="174"/>
    </location>
    <ligand>
        <name>FAD</name>
        <dbReference type="ChEBI" id="CHEBI:57692"/>
    </ligand>
</feature>
<feature type="disulfide bond" evidence="11">
    <location>
        <begin position="33"/>
        <end position="90"/>
    </location>
</feature>
<protein>
    <submittedName>
        <fullName evidence="10">MaDA1</fullName>
    </submittedName>
</protein>
<keyword evidence="3 11" id="KW-0285">Flavoprotein</keyword>
<comment type="similarity">
    <text evidence="2">Belongs to the oxygen-dependent FAD-linked oxidoreductase family.</text>
</comment>
<proteinExistence type="evidence at protein level"/>
<accession>A0AAN0NNN7</accession>
<dbReference type="InterPro" id="IPR006094">
    <property type="entry name" value="Oxid_FAD_bind_N"/>
</dbReference>
<evidence type="ECO:0000256" key="5">
    <source>
        <dbReference type="ARBA" id="ARBA00022827"/>
    </source>
</evidence>
<dbReference type="InterPro" id="IPR016166">
    <property type="entry name" value="FAD-bd_PCMH"/>
</dbReference>
<dbReference type="GO" id="GO:0016491">
    <property type="term" value="F:oxidoreductase activity"/>
    <property type="evidence" value="ECO:0007669"/>
    <property type="project" value="InterPro"/>
</dbReference>
<dbReference type="InterPro" id="IPR016167">
    <property type="entry name" value="FAD-bd_PCMH_sub1"/>
</dbReference>
<evidence type="ECO:0000256" key="3">
    <source>
        <dbReference type="ARBA" id="ARBA00022630"/>
    </source>
</evidence>
<dbReference type="Gene3D" id="3.40.462.20">
    <property type="match status" value="1"/>
</dbReference>
<feature type="binding site" evidence="11">
    <location>
        <position position="181"/>
    </location>
    <ligand>
        <name>FAD</name>
        <dbReference type="ChEBI" id="CHEBI:57692"/>
    </ligand>
</feature>
<evidence type="ECO:0000313" key="10">
    <source>
        <dbReference type="PDB" id="7YAV"/>
    </source>
</evidence>
<dbReference type="InterPro" id="IPR016169">
    <property type="entry name" value="FAD-bd_PCMH_sub2"/>
</dbReference>